<dbReference type="InterPro" id="IPR001969">
    <property type="entry name" value="Aspartic_peptidase_AS"/>
</dbReference>
<reference evidence="14" key="1">
    <citation type="journal article" date="2011" name="Nat. Commun.">
        <title>Effector diversification within compartments of the Leptosphaeria maculans genome affected by Repeat-Induced Point mutations.</title>
        <authorList>
            <person name="Rouxel T."/>
            <person name="Grandaubert J."/>
            <person name="Hane J.K."/>
            <person name="Hoede C."/>
            <person name="van de Wouw A.P."/>
            <person name="Couloux A."/>
            <person name="Dominguez V."/>
            <person name="Anthouard V."/>
            <person name="Bally P."/>
            <person name="Bourras S."/>
            <person name="Cozijnsen A.J."/>
            <person name="Ciuffetti L.M."/>
            <person name="Degrave A."/>
            <person name="Dilmaghani A."/>
            <person name="Duret L."/>
            <person name="Fudal I."/>
            <person name="Goodwin S.B."/>
            <person name="Gout L."/>
            <person name="Glaser N."/>
            <person name="Linglin J."/>
            <person name="Kema G.H.J."/>
            <person name="Lapalu N."/>
            <person name="Lawrence C.B."/>
            <person name="May K."/>
            <person name="Meyer M."/>
            <person name="Ollivier B."/>
            <person name="Poulain J."/>
            <person name="Schoch C.L."/>
            <person name="Simon A."/>
            <person name="Spatafora J.W."/>
            <person name="Stachowiak A."/>
            <person name="Turgeon B.G."/>
            <person name="Tyler B.M."/>
            <person name="Vincent D."/>
            <person name="Weissenbach J."/>
            <person name="Amselem J."/>
            <person name="Quesneville H."/>
            <person name="Oliver R.P."/>
            <person name="Wincker P."/>
            <person name="Balesdent M.-H."/>
            <person name="Howlett B.J."/>
        </authorList>
    </citation>
    <scope>NUCLEOTIDE SEQUENCE [LARGE SCALE GENOMIC DNA]</scope>
    <source>
        <strain evidence="14">JN3 / isolate v23.1.3 / race Av1-4-5-6-7-8</strain>
    </source>
</reference>
<proteinExistence type="inferred from homology"/>
<keyword evidence="14" id="KW-1185">Reference proteome</keyword>
<keyword evidence="3 11" id="KW-0732">Signal</keyword>
<evidence type="ECO:0000256" key="9">
    <source>
        <dbReference type="PIRSR" id="PIRSR601461-2"/>
    </source>
</evidence>
<evidence type="ECO:0000256" key="4">
    <source>
        <dbReference type="ARBA" id="ARBA00022750"/>
    </source>
</evidence>
<dbReference type="InterPro" id="IPR033876">
    <property type="entry name" value="SAP-like"/>
</dbReference>
<evidence type="ECO:0000259" key="12">
    <source>
        <dbReference type="PROSITE" id="PS51767"/>
    </source>
</evidence>
<dbReference type="PANTHER" id="PTHR47966:SF65">
    <property type="entry name" value="ASPARTIC-TYPE ENDOPEPTIDASE"/>
    <property type="match status" value="1"/>
</dbReference>
<evidence type="ECO:0000256" key="5">
    <source>
        <dbReference type="ARBA" id="ARBA00022801"/>
    </source>
</evidence>
<dbReference type="InterPro" id="IPR021109">
    <property type="entry name" value="Peptidase_aspartic_dom_sf"/>
</dbReference>
<evidence type="ECO:0000256" key="2">
    <source>
        <dbReference type="ARBA" id="ARBA00022670"/>
    </source>
</evidence>
<dbReference type="GO" id="GO:0006508">
    <property type="term" value="P:proteolysis"/>
    <property type="evidence" value="ECO:0007669"/>
    <property type="project" value="UniProtKB-KW"/>
</dbReference>
<dbReference type="Proteomes" id="UP000002668">
    <property type="component" value="Genome"/>
</dbReference>
<keyword evidence="9" id="KW-1015">Disulfide bond</keyword>
<dbReference type="PANTHER" id="PTHR47966">
    <property type="entry name" value="BETA-SITE APP-CLEAVING ENZYME, ISOFORM A-RELATED"/>
    <property type="match status" value="1"/>
</dbReference>
<evidence type="ECO:0000256" key="6">
    <source>
        <dbReference type="ARBA" id="ARBA00067536"/>
    </source>
</evidence>
<dbReference type="InterPro" id="IPR033121">
    <property type="entry name" value="PEPTIDASE_A1"/>
</dbReference>
<keyword evidence="2 10" id="KW-0645">Protease</keyword>
<dbReference type="EMBL" id="FP929130">
    <property type="protein sequence ID" value="CBX96994.1"/>
    <property type="molecule type" value="Genomic_DNA"/>
</dbReference>
<dbReference type="OMA" id="CNVTLGT"/>
<dbReference type="CDD" id="cd05474">
    <property type="entry name" value="SAP_like"/>
    <property type="match status" value="1"/>
</dbReference>
<accession>E5A0D4</accession>
<gene>
    <name evidence="13" type="ORF">LEMA_P101250.1</name>
</gene>
<feature type="chain" id="PRO_5003193266" description="Probable aspartic-type endopeptidase OPSB" evidence="11">
    <location>
        <begin position="27"/>
        <end position="480"/>
    </location>
</feature>
<organism evidence="14">
    <name type="scientific">Leptosphaeria maculans (strain JN3 / isolate v23.1.3 / race Av1-4-5-6-7-8)</name>
    <name type="common">Blackleg fungus</name>
    <name type="synonym">Phoma lingam</name>
    <dbReference type="NCBI Taxonomy" id="985895"/>
    <lineage>
        <taxon>Eukaryota</taxon>
        <taxon>Fungi</taxon>
        <taxon>Dikarya</taxon>
        <taxon>Ascomycota</taxon>
        <taxon>Pezizomycotina</taxon>
        <taxon>Dothideomycetes</taxon>
        <taxon>Pleosporomycetidae</taxon>
        <taxon>Pleosporales</taxon>
        <taxon>Pleosporineae</taxon>
        <taxon>Leptosphaeriaceae</taxon>
        <taxon>Plenodomus</taxon>
        <taxon>Plenodomus lingam/Leptosphaeria maculans species complex</taxon>
    </lineage>
</organism>
<dbReference type="VEuPathDB" id="FungiDB:LEMA_P101250.1"/>
<dbReference type="Gene3D" id="2.40.70.10">
    <property type="entry name" value="Acid Proteases"/>
    <property type="match status" value="2"/>
</dbReference>
<dbReference type="AlphaFoldDB" id="E5A0D4"/>
<feature type="domain" description="Peptidase A1" evidence="12">
    <location>
        <begin position="70"/>
        <end position="392"/>
    </location>
</feature>
<evidence type="ECO:0000256" key="3">
    <source>
        <dbReference type="ARBA" id="ARBA00022729"/>
    </source>
</evidence>
<evidence type="ECO:0000256" key="1">
    <source>
        <dbReference type="ARBA" id="ARBA00007447"/>
    </source>
</evidence>
<evidence type="ECO:0000313" key="13">
    <source>
        <dbReference type="EMBL" id="CBX96994.1"/>
    </source>
</evidence>
<dbReference type="PROSITE" id="PS51767">
    <property type="entry name" value="PEPTIDASE_A1"/>
    <property type="match status" value="1"/>
</dbReference>
<comment type="similarity">
    <text evidence="1 10">Belongs to the peptidase A1 family.</text>
</comment>
<dbReference type="SUPFAM" id="SSF50630">
    <property type="entry name" value="Acid proteases"/>
    <property type="match status" value="1"/>
</dbReference>
<feature type="active site" evidence="8">
    <location>
        <position position="88"/>
    </location>
</feature>
<dbReference type="STRING" id="985895.E5A0D4"/>
<dbReference type="InParanoid" id="E5A0D4"/>
<keyword evidence="4 10" id="KW-0064">Aspartyl protease</keyword>
<name>E5A0D4_LEPMJ</name>
<evidence type="ECO:0000313" key="14">
    <source>
        <dbReference type="Proteomes" id="UP000002668"/>
    </source>
</evidence>
<keyword evidence="5 10" id="KW-0378">Hydrolase</keyword>
<dbReference type="FunCoup" id="E5A0D4">
    <property type="interactions" value="279"/>
</dbReference>
<dbReference type="InterPro" id="IPR001461">
    <property type="entry name" value="Aspartic_peptidase_A1"/>
</dbReference>
<evidence type="ECO:0000256" key="11">
    <source>
        <dbReference type="SAM" id="SignalP"/>
    </source>
</evidence>
<sequence>MKYSAYLAAQLVSSAVALTLAPRSEASSQNPKVVRVETQRRSIVNPVAHDQLRRRAKTVQQTLDNLETLYYANASLGTPAQNFRFHIDTGSSDLWVNSATSQLCQSGGNQCGESGTYRANDSSTYEYVNSVFNISYMDGSGAAGDYAKDAFRFGGITIEDLQFGIGYTSSSTEGVLGIGYTANEVAVGRAGLDPYPNLPQKLVDDNTINSNAYSLWLNDLDASTGSILFGGVDSDKYVGDLATLPIIPEEGEYAEFIIALTGMGRNGQNGSIFANDNVPVLLDSGSSLMYLPNNVVRSLYQTFDAQFDAQQGAAFVSCDLANQQGSLDFVFSGITISVPINELVIVASVSRGQEICILGIGPAGNSVSVLGDTFLRSAYVVYDLANNEISIAPTNFNSTTQNIQEIQKGADGVPGASVVQGAVSTAAVATGGPRINGPNITGGGTRTSTAAAMPGATTNPWVGGAAALMGAGVVMGFNGF</sequence>
<feature type="disulfide bond" evidence="9">
    <location>
        <begin position="318"/>
        <end position="356"/>
    </location>
</feature>
<evidence type="ECO:0000256" key="7">
    <source>
        <dbReference type="ARBA" id="ARBA00068059"/>
    </source>
</evidence>
<feature type="signal peptide" evidence="11">
    <location>
        <begin position="1"/>
        <end position="26"/>
    </location>
</feature>
<dbReference type="HOGENOM" id="CLU_013253_9_3_1"/>
<protein>
    <recommendedName>
        <fullName evidence="7">Probable aspartic-type endopeptidase OPSB</fullName>
    </recommendedName>
    <alternativeName>
        <fullName evidence="6">Probable aspartic-type endopeptidase opsB</fullName>
    </alternativeName>
</protein>
<dbReference type="FunFam" id="2.40.70.10:FF:000011">
    <property type="entry name" value="Aspartic protease"/>
    <property type="match status" value="1"/>
</dbReference>
<dbReference type="PROSITE" id="PS00141">
    <property type="entry name" value="ASP_PROTEASE"/>
    <property type="match status" value="1"/>
</dbReference>
<dbReference type="PRINTS" id="PR00792">
    <property type="entry name" value="PEPSIN"/>
</dbReference>
<evidence type="ECO:0000256" key="10">
    <source>
        <dbReference type="RuleBase" id="RU000454"/>
    </source>
</evidence>
<dbReference type="OrthoDB" id="771136at2759"/>
<feature type="active site" evidence="8">
    <location>
        <position position="283"/>
    </location>
</feature>
<dbReference type="eggNOG" id="KOG1339">
    <property type="taxonomic scope" value="Eukaryota"/>
</dbReference>
<dbReference type="Pfam" id="PF00026">
    <property type="entry name" value="Asp"/>
    <property type="match status" value="1"/>
</dbReference>
<dbReference type="GO" id="GO:0004190">
    <property type="term" value="F:aspartic-type endopeptidase activity"/>
    <property type="evidence" value="ECO:0007669"/>
    <property type="project" value="UniProtKB-KW"/>
</dbReference>
<evidence type="ECO:0000256" key="8">
    <source>
        <dbReference type="PIRSR" id="PIRSR601461-1"/>
    </source>
</evidence>